<keyword evidence="2" id="KW-0408">Iron</keyword>
<dbReference type="Pfam" id="PF04015">
    <property type="entry name" value="DUF362"/>
    <property type="match status" value="1"/>
</dbReference>
<keyword evidence="1" id="KW-0479">Metal-binding</keyword>
<dbReference type="SUPFAM" id="SSF54862">
    <property type="entry name" value="4Fe-4S ferredoxins"/>
    <property type="match status" value="1"/>
</dbReference>
<name>A0A1F2UPC7_9ACTN</name>
<reference evidence="5 6" key="1">
    <citation type="journal article" date="2016" name="Nat. Commun.">
        <title>Thousands of microbial genomes shed light on interconnected biogeochemical processes in an aquifer system.</title>
        <authorList>
            <person name="Anantharaman K."/>
            <person name="Brown C.T."/>
            <person name="Hug L.A."/>
            <person name="Sharon I."/>
            <person name="Castelle C.J."/>
            <person name="Probst A.J."/>
            <person name="Thomas B.C."/>
            <person name="Singh A."/>
            <person name="Wilkins M.J."/>
            <person name="Karaoz U."/>
            <person name="Brodie E.L."/>
            <person name="Williams K.H."/>
            <person name="Hubbard S.S."/>
            <person name="Banfield J.F."/>
        </authorList>
    </citation>
    <scope>NUCLEOTIDE SEQUENCE [LARGE SCALE GENOMIC DNA]</scope>
</reference>
<comment type="caution">
    <text evidence="5">The sequence shown here is derived from an EMBL/GenBank/DDBJ whole genome shotgun (WGS) entry which is preliminary data.</text>
</comment>
<evidence type="ECO:0000256" key="3">
    <source>
        <dbReference type="ARBA" id="ARBA00023014"/>
    </source>
</evidence>
<evidence type="ECO:0000256" key="2">
    <source>
        <dbReference type="ARBA" id="ARBA00023004"/>
    </source>
</evidence>
<dbReference type="PROSITE" id="PS51379">
    <property type="entry name" value="4FE4S_FER_2"/>
    <property type="match status" value="2"/>
</dbReference>
<keyword evidence="3" id="KW-0411">Iron-sulfur</keyword>
<feature type="domain" description="4Fe-4S ferredoxin-type" evidence="4">
    <location>
        <begin position="344"/>
        <end position="372"/>
    </location>
</feature>
<dbReference type="AlphaFoldDB" id="A0A1F2UPC7"/>
<dbReference type="InterPro" id="IPR007160">
    <property type="entry name" value="DUF362"/>
</dbReference>
<feature type="domain" description="4Fe-4S ferredoxin-type" evidence="4">
    <location>
        <begin position="313"/>
        <end position="343"/>
    </location>
</feature>
<dbReference type="InterPro" id="IPR017900">
    <property type="entry name" value="4Fe4S_Fe_S_CS"/>
</dbReference>
<sequence>MAKSVVSIAQCSNYETDTITRSLHDVLAPLGGIEAFVKPGDTVLLKVNLLRSAAPDKAVTTHPALVEATINAVRAAGGVPIVGDSPGGPNSASMVKKIVETTELGAVCARTGTELVIFDTDTVRIKSTNGKLYTSFNVGRIVRDADVVIGMPKLKTHGFQRLTGAVKVFFGVIPGLEKAQFHLKVPGRMDFAEMLLDVYLAVKPHLSIMDAVVAMEGDGPAGGTPRSVGVLMAATDAVAMDFVASAAIGIEPLDVYTNLAAHDRGLLGGMDDIEIVGARLADIRVDDFKLATGDMADRIPGRFLEFFKDLATSKPFLAAGETCTGCATCKQSCPNDAIDLSTGKPRFDYSACIRCYCCEELCPELAVKRKNHWIVRPFLRGRR</sequence>
<accession>A0A1F2UPC7</accession>
<evidence type="ECO:0000259" key="4">
    <source>
        <dbReference type="PROSITE" id="PS51379"/>
    </source>
</evidence>
<dbReference type="Pfam" id="PF13237">
    <property type="entry name" value="Fer4_10"/>
    <property type="match status" value="1"/>
</dbReference>
<protein>
    <recommendedName>
        <fullName evidence="4">4Fe-4S ferredoxin-type domain-containing protein</fullName>
    </recommendedName>
</protein>
<dbReference type="Proteomes" id="UP000178086">
    <property type="component" value="Unassembled WGS sequence"/>
</dbReference>
<dbReference type="GO" id="GO:0046872">
    <property type="term" value="F:metal ion binding"/>
    <property type="evidence" value="ECO:0007669"/>
    <property type="project" value="UniProtKB-KW"/>
</dbReference>
<dbReference type="GO" id="GO:0051536">
    <property type="term" value="F:iron-sulfur cluster binding"/>
    <property type="evidence" value="ECO:0007669"/>
    <property type="project" value="UniProtKB-KW"/>
</dbReference>
<evidence type="ECO:0000313" key="5">
    <source>
        <dbReference type="EMBL" id="OFW32916.1"/>
    </source>
</evidence>
<dbReference type="EMBL" id="MELI01000081">
    <property type="protein sequence ID" value="OFW32916.1"/>
    <property type="molecule type" value="Genomic_DNA"/>
</dbReference>
<organism evidence="5 6">
    <name type="scientific">Candidatus Aquicultor primus</name>
    <dbReference type="NCBI Taxonomy" id="1797195"/>
    <lineage>
        <taxon>Bacteria</taxon>
        <taxon>Bacillati</taxon>
        <taxon>Actinomycetota</taxon>
        <taxon>Candidatus Aquicultoria</taxon>
        <taxon>Candidatus Aquicultorales</taxon>
        <taxon>Candidatus Aquicultoraceae</taxon>
        <taxon>Candidatus Aquicultor</taxon>
    </lineage>
</organism>
<dbReference type="InterPro" id="IPR017896">
    <property type="entry name" value="4Fe4S_Fe-S-bd"/>
</dbReference>
<gene>
    <name evidence="5" type="ORF">A2074_05545</name>
</gene>
<evidence type="ECO:0000256" key="1">
    <source>
        <dbReference type="ARBA" id="ARBA00022723"/>
    </source>
</evidence>
<dbReference type="Gene3D" id="3.30.70.20">
    <property type="match status" value="1"/>
</dbReference>
<proteinExistence type="predicted"/>
<evidence type="ECO:0000313" key="6">
    <source>
        <dbReference type="Proteomes" id="UP000178086"/>
    </source>
</evidence>
<dbReference type="PROSITE" id="PS00198">
    <property type="entry name" value="4FE4S_FER_1"/>
    <property type="match status" value="2"/>
</dbReference>